<evidence type="ECO:0000313" key="1">
    <source>
        <dbReference type="EMBL" id="CAB4797063.1"/>
    </source>
</evidence>
<proteinExistence type="predicted"/>
<dbReference type="AlphaFoldDB" id="A0A6J6XML5"/>
<name>A0A6J6XML5_9ZZZZ</name>
<dbReference type="EMBL" id="CAFAAG010000085">
    <property type="protein sequence ID" value="CAB4797063.1"/>
    <property type="molecule type" value="Genomic_DNA"/>
</dbReference>
<reference evidence="1" key="1">
    <citation type="submission" date="2020-05" db="EMBL/GenBank/DDBJ databases">
        <authorList>
            <person name="Chiriac C."/>
            <person name="Salcher M."/>
            <person name="Ghai R."/>
            <person name="Kavagutti S V."/>
        </authorList>
    </citation>
    <scope>NUCLEOTIDE SEQUENCE</scope>
</reference>
<protein>
    <submittedName>
        <fullName evidence="1">Unannotated protein</fullName>
    </submittedName>
</protein>
<sequence length="94" mass="10912">MSMDAEAARIGQALDQLIARDNEIGERAKLRVAKIYGPTATSSLGTYDFSDSFAKRDQVSRRGDWVHRNWLRPIRFFYRHIPKPIRFAIKKLFA</sequence>
<organism evidence="1">
    <name type="scientific">freshwater metagenome</name>
    <dbReference type="NCBI Taxonomy" id="449393"/>
    <lineage>
        <taxon>unclassified sequences</taxon>
        <taxon>metagenomes</taxon>
        <taxon>ecological metagenomes</taxon>
    </lineage>
</organism>
<accession>A0A6J6XML5</accession>
<gene>
    <name evidence="1" type="ORF">UFOPK2975_01033</name>
</gene>